<dbReference type="EMBL" id="JAINVB010000001">
    <property type="protein sequence ID" value="MCK0086530.1"/>
    <property type="molecule type" value="Genomic_DNA"/>
</dbReference>
<comment type="caution">
    <text evidence="5">The sequence shown here is derived from an EMBL/GenBank/DDBJ whole genome shotgun (WGS) entry which is preliminary data.</text>
</comment>
<feature type="region of interest" description="Disordered" evidence="3">
    <location>
        <begin position="95"/>
        <end position="118"/>
    </location>
</feature>
<evidence type="ECO:0000313" key="5">
    <source>
        <dbReference type="EMBL" id="MCK0086530.1"/>
    </source>
</evidence>
<dbReference type="GO" id="GO:0016226">
    <property type="term" value="P:iron-sulfur cluster assembly"/>
    <property type="evidence" value="ECO:0007669"/>
    <property type="project" value="InterPro"/>
</dbReference>
<organism evidence="5 6">
    <name type="scientific">Clostridium symbiosum</name>
    <name type="common">Bacteroides symbiosus</name>
    <dbReference type="NCBI Taxonomy" id="1512"/>
    <lineage>
        <taxon>Bacteria</taxon>
        <taxon>Bacillati</taxon>
        <taxon>Bacillota</taxon>
        <taxon>Clostridia</taxon>
        <taxon>Lachnospirales</taxon>
        <taxon>Lachnospiraceae</taxon>
        <taxon>Otoolea</taxon>
    </lineage>
</organism>
<proteinExistence type="inferred from homology"/>
<evidence type="ECO:0000313" key="6">
    <source>
        <dbReference type="Proteomes" id="UP001203136"/>
    </source>
</evidence>
<dbReference type="PANTHER" id="PTHR11178">
    <property type="entry name" value="IRON-SULFUR CLUSTER SCAFFOLD PROTEIN NFU-RELATED"/>
    <property type="match status" value="1"/>
</dbReference>
<accession>A0AAW5F4K3</accession>
<dbReference type="SUPFAM" id="SSF117916">
    <property type="entry name" value="Fe-S cluster assembly (FSCA) domain-like"/>
    <property type="match status" value="1"/>
</dbReference>
<protein>
    <submittedName>
        <fullName evidence="5">NifU family protein</fullName>
    </submittedName>
</protein>
<reference evidence="5" key="1">
    <citation type="journal article" date="2022" name="Cell Host Microbe">
        <title>Colonization of the live biotherapeutic product VE303 and modulation of the microbiota and metabolites in healthy volunteers.</title>
        <authorList>
            <person name="Dsouza M."/>
            <person name="Menon R."/>
            <person name="Crossette E."/>
            <person name="Bhattarai S.K."/>
            <person name="Schneider J."/>
            <person name="Kim Y.G."/>
            <person name="Reddy S."/>
            <person name="Caballero S."/>
            <person name="Felix C."/>
            <person name="Cornacchione L."/>
            <person name="Hendrickson J."/>
            <person name="Watson A.R."/>
            <person name="Minot S.S."/>
            <person name="Greenfield N."/>
            <person name="Schopf L."/>
            <person name="Szabady R."/>
            <person name="Patarroyo J."/>
            <person name="Smith W."/>
            <person name="Harrison P."/>
            <person name="Kuijper E.J."/>
            <person name="Kelly C.P."/>
            <person name="Olle B."/>
            <person name="Bobilev D."/>
            <person name="Silber J.L."/>
            <person name="Bucci V."/>
            <person name="Roberts B."/>
            <person name="Faith J."/>
            <person name="Norman J.M."/>
        </authorList>
    </citation>
    <scope>NUCLEOTIDE SEQUENCE</scope>
    <source>
        <strain evidence="5">VE303-04</strain>
    </source>
</reference>
<dbReference type="GO" id="GO:0051536">
    <property type="term" value="F:iron-sulfur cluster binding"/>
    <property type="evidence" value="ECO:0007669"/>
    <property type="project" value="InterPro"/>
</dbReference>
<dbReference type="Pfam" id="PF01106">
    <property type="entry name" value="NifU"/>
    <property type="match status" value="1"/>
</dbReference>
<gene>
    <name evidence="5" type="ORF">K5I21_11730</name>
</gene>
<evidence type="ECO:0000256" key="3">
    <source>
        <dbReference type="SAM" id="MobiDB-lite"/>
    </source>
</evidence>
<evidence type="ECO:0000259" key="4">
    <source>
        <dbReference type="Pfam" id="PF01106"/>
    </source>
</evidence>
<evidence type="ECO:0000256" key="2">
    <source>
        <dbReference type="ARBA" id="ARBA00049958"/>
    </source>
</evidence>
<comment type="similarity">
    <text evidence="1">Belongs to the NifU family.</text>
</comment>
<dbReference type="GO" id="GO:0005506">
    <property type="term" value="F:iron ion binding"/>
    <property type="evidence" value="ECO:0007669"/>
    <property type="project" value="InterPro"/>
</dbReference>
<sequence length="118" mass="13031">MAEMIERIEKVLEQDVRPSLLSHEGNVQIVSYEEKSKILRVRLTGQCSGCPSAQLTTEEVIEKAVKEKIPEVEQVLLVHEVSSELLDMARKILSRSGGSDDRAAGKKSAGRDGAPFIR</sequence>
<dbReference type="Proteomes" id="UP001203136">
    <property type="component" value="Unassembled WGS sequence"/>
</dbReference>
<dbReference type="InterPro" id="IPR001075">
    <property type="entry name" value="NIF_FeS_clus_asmbl_NifU_C"/>
</dbReference>
<dbReference type="Gene3D" id="3.30.300.130">
    <property type="entry name" value="Fe-S cluster assembly (FSCA)"/>
    <property type="match status" value="1"/>
</dbReference>
<comment type="function">
    <text evidence="2">May be involved in the formation or repair of [Fe-S] clusters present in iron-sulfur proteins.</text>
</comment>
<dbReference type="PANTHER" id="PTHR11178:SF1">
    <property type="entry name" value="NFU1 IRON-SULFUR CLUSTER SCAFFOLD HOMOLOG, MITOCHONDRIAL"/>
    <property type="match status" value="1"/>
</dbReference>
<feature type="domain" description="NIF system FeS cluster assembly NifU C-terminal" evidence="4">
    <location>
        <begin position="8"/>
        <end position="75"/>
    </location>
</feature>
<dbReference type="RefSeq" id="WP_003498727.1">
    <property type="nucleotide sequence ID" value="NZ_BAABZD010000011.1"/>
</dbReference>
<evidence type="ECO:0000256" key="1">
    <source>
        <dbReference type="ARBA" id="ARBA00006420"/>
    </source>
</evidence>
<dbReference type="AlphaFoldDB" id="A0AAW5F4K3"/>
<name>A0AAW5F4K3_CLOSY</name>
<dbReference type="InterPro" id="IPR034904">
    <property type="entry name" value="FSCA_dom_sf"/>
</dbReference>